<dbReference type="Gene3D" id="3.10.20.230">
    <property type="entry name" value="Doublecortin domain"/>
    <property type="match status" value="1"/>
</dbReference>
<protein>
    <submittedName>
        <fullName evidence="3">Doublecortin domain-containing protein</fullName>
    </submittedName>
</protein>
<dbReference type="WBParaSite" id="Hba_13178">
    <property type="protein sequence ID" value="Hba_13178"/>
    <property type="gene ID" value="Hba_13178"/>
</dbReference>
<dbReference type="AlphaFoldDB" id="A0A1I7X6E1"/>
<dbReference type="Proteomes" id="UP000095283">
    <property type="component" value="Unplaced"/>
</dbReference>
<dbReference type="SUPFAM" id="SSF89837">
    <property type="entry name" value="Doublecortin (DC)"/>
    <property type="match status" value="1"/>
</dbReference>
<evidence type="ECO:0000313" key="3">
    <source>
        <dbReference type="WBParaSite" id="Hba_13178"/>
    </source>
</evidence>
<feature type="region of interest" description="Disordered" evidence="1">
    <location>
        <begin position="450"/>
        <end position="507"/>
    </location>
</feature>
<dbReference type="InterPro" id="IPR036572">
    <property type="entry name" value="Doublecortin_dom_sf"/>
</dbReference>
<feature type="compositionally biased region" description="Basic and acidic residues" evidence="1">
    <location>
        <begin position="455"/>
        <end position="467"/>
    </location>
</feature>
<accession>A0A1I7X6E1</accession>
<feature type="compositionally biased region" description="Basic and acidic residues" evidence="1">
    <location>
        <begin position="272"/>
        <end position="281"/>
    </location>
</feature>
<sequence>MPLIRLVATSFEVISKHSSSHSIVLYYTTTHKLKALLNIDIIEAIYRLPLPLSNSMSASPSSYNPYNQVSYVELNKRRRGEPPRDPDDRIENRIKRPAIKKIYLKRNGEVRSKRNGFRITHEDSIRELDTYYVTSDETLVIPEAEQEYSDHRSTGRIRGTKNNSRVPRHTSMSAPEYSTQSRHSLYDGGELMGPLVTSNLLDYLLGGMQWRSMTYSPLYFPNRRSILKYSPNPRKNLTKRKNKSLNYDDVVSSDIKEFEKFYIEAISSTDRPIKKQEERSSRKALPLVKSGKQQSKNAKPTNTGQEIHNATQSRVTSDFDHENAFQRDRQVLAKHKEKISSMTRSNSAVIYNRRDQTYPDAYIIYVFLNGQGLECQHINFQKKQLEKGMHYVLELIARKFNVNPLKLCNMDGKKITSTADLMSRGAYVLVAAGQRFRESWYFLPDNAIDTGSNRENSEQNPQRDQRIKQKNKKQIAKESLLKSSENRSEGPHQKHHETVAPGMKFGI</sequence>
<keyword evidence="2" id="KW-1185">Reference proteome</keyword>
<proteinExistence type="predicted"/>
<feature type="compositionally biased region" description="Polar residues" evidence="1">
    <location>
        <begin position="160"/>
        <end position="180"/>
    </location>
</feature>
<evidence type="ECO:0000256" key="1">
    <source>
        <dbReference type="SAM" id="MobiDB-lite"/>
    </source>
</evidence>
<dbReference type="GO" id="GO:0035556">
    <property type="term" value="P:intracellular signal transduction"/>
    <property type="evidence" value="ECO:0007669"/>
    <property type="project" value="InterPro"/>
</dbReference>
<reference evidence="3" key="1">
    <citation type="submission" date="2016-11" db="UniProtKB">
        <authorList>
            <consortium name="WormBaseParasite"/>
        </authorList>
    </citation>
    <scope>IDENTIFICATION</scope>
</reference>
<feature type="region of interest" description="Disordered" evidence="1">
    <location>
        <begin position="272"/>
        <end position="321"/>
    </location>
</feature>
<evidence type="ECO:0000313" key="2">
    <source>
        <dbReference type="Proteomes" id="UP000095283"/>
    </source>
</evidence>
<organism evidence="2 3">
    <name type="scientific">Heterorhabditis bacteriophora</name>
    <name type="common">Entomopathogenic nematode worm</name>
    <dbReference type="NCBI Taxonomy" id="37862"/>
    <lineage>
        <taxon>Eukaryota</taxon>
        <taxon>Metazoa</taxon>
        <taxon>Ecdysozoa</taxon>
        <taxon>Nematoda</taxon>
        <taxon>Chromadorea</taxon>
        <taxon>Rhabditida</taxon>
        <taxon>Rhabditina</taxon>
        <taxon>Rhabditomorpha</taxon>
        <taxon>Strongyloidea</taxon>
        <taxon>Heterorhabditidae</taxon>
        <taxon>Heterorhabditis</taxon>
    </lineage>
</organism>
<feature type="compositionally biased region" description="Basic and acidic residues" evidence="1">
    <location>
        <begin position="475"/>
        <end position="498"/>
    </location>
</feature>
<name>A0A1I7X6E1_HETBA</name>
<feature type="region of interest" description="Disordered" evidence="1">
    <location>
        <begin position="144"/>
        <end position="180"/>
    </location>
</feature>
<feature type="compositionally biased region" description="Polar residues" evidence="1">
    <location>
        <begin position="291"/>
        <end position="316"/>
    </location>
</feature>